<evidence type="ECO:0000313" key="2">
    <source>
        <dbReference type="EMBL" id="GFO33648.1"/>
    </source>
</evidence>
<sequence length="155" mass="16734">MSLLDQFRFIAPKCPKKRAGHSKNSSGNQADLLAPHTEHAQAGKLPDGKAQLVAVSPGRVWVWGCQNALLTIKSAVSTPASRDLPLLGSTSDPTREGWGSKFQMLVKLPLNGCIWAKLILPFVVVAVDAAVAAVIDIVVVIVMVICFTRFEFEKL</sequence>
<proteinExistence type="predicted"/>
<keyword evidence="1" id="KW-0812">Transmembrane</keyword>
<dbReference type="AlphaFoldDB" id="A0AAV4CP62"/>
<name>A0AAV4CP62_9GAST</name>
<reference evidence="2 3" key="1">
    <citation type="journal article" date="2021" name="Elife">
        <title>Chloroplast acquisition without the gene transfer in kleptoplastic sea slugs, Plakobranchus ocellatus.</title>
        <authorList>
            <person name="Maeda T."/>
            <person name="Takahashi S."/>
            <person name="Yoshida T."/>
            <person name="Shimamura S."/>
            <person name="Takaki Y."/>
            <person name="Nagai Y."/>
            <person name="Toyoda A."/>
            <person name="Suzuki Y."/>
            <person name="Arimoto A."/>
            <person name="Ishii H."/>
            <person name="Satoh N."/>
            <person name="Nishiyama T."/>
            <person name="Hasebe M."/>
            <person name="Maruyama T."/>
            <person name="Minagawa J."/>
            <person name="Obokata J."/>
            <person name="Shigenobu S."/>
        </authorList>
    </citation>
    <scope>NUCLEOTIDE SEQUENCE [LARGE SCALE GENOMIC DNA]</scope>
</reference>
<evidence type="ECO:0000313" key="3">
    <source>
        <dbReference type="Proteomes" id="UP000735302"/>
    </source>
</evidence>
<feature type="transmembrane region" description="Helical" evidence="1">
    <location>
        <begin position="130"/>
        <end position="150"/>
    </location>
</feature>
<keyword evidence="1" id="KW-1133">Transmembrane helix</keyword>
<organism evidence="2 3">
    <name type="scientific">Plakobranchus ocellatus</name>
    <dbReference type="NCBI Taxonomy" id="259542"/>
    <lineage>
        <taxon>Eukaryota</taxon>
        <taxon>Metazoa</taxon>
        <taxon>Spiralia</taxon>
        <taxon>Lophotrochozoa</taxon>
        <taxon>Mollusca</taxon>
        <taxon>Gastropoda</taxon>
        <taxon>Heterobranchia</taxon>
        <taxon>Euthyneura</taxon>
        <taxon>Panpulmonata</taxon>
        <taxon>Sacoglossa</taxon>
        <taxon>Placobranchoidea</taxon>
        <taxon>Plakobranchidae</taxon>
        <taxon>Plakobranchus</taxon>
    </lineage>
</organism>
<comment type="caution">
    <text evidence="2">The sequence shown here is derived from an EMBL/GenBank/DDBJ whole genome shotgun (WGS) entry which is preliminary data.</text>
</comment>
<dbReference type="Proteomes" id="UP000735302">
    <property type="component" value="Unassembled WGS sequence"/>
</dbReference>
<evidence type="ECO:0000256" key="1">
    <source>
        <dbReference type="SAM" id="Phobius"/>
    </source>
</evidence>
<keyword evidence="3" id="KW-1185">Reference proteome</keyword>
<accession>A0AAV4CP62</accession>
<gene>
    <name evidence="2" type="ORF">PoB_006015300</name>
</gene>
<keyword evidence="1" id="KW-0472">Membrane</keyword>
<dbReference type="EMBL" id="BLXT01006818">
    <property type="protein sequence ID" value="GFO33648.1"/>
    <property type="molecule type" value="Genomic_DNA"/>
</dbReference>
<protein>
    <submittedName>
        <fullName evidence="2">Uncharacterized protein</fullName>
    </submittedName>
</protein>